<dbReference type="Proteomes" id="UP000002139">
    <property type="component" value="Chromosome"/>
</dbReference>
<dbReference type="InterPro" id="IPR000847">
    <property type="entry name" value="LysR_HTH_N"/>
</dbReference>
<evidence type="ECO:0000256" key="2">
    <source>
        <dbReference type="ARBA" id="ARBA00023015"/>
    </source>
</evidence>
<gene>
    <name evidence="6" type="ordered locus">sce6961</name>
</gene>
<name>A9GXR3_SORC5</name>
<dbReference type="Pfam" id="PF00126">
    <property type="entry name" value="HTH_1"/>
    <property type="match status" value="1"/>
</dbReference>
<evidence type="ECO:0000256" key="1">
    <source>
        <dbReference type="ARBA" id="ARBA00009437"/>
    </source>
</evidence>
<keyword evidence="3" id="KW-0238">DNA-binding</keyword>
<dbReference type="AlphaFoldDB" id="A9GXR3"/>
<accession>A9GXR3</accession>
<dbReference type="eggNOG" id="COG0583">
    <property type="taxonomic scope" value="Bacteria"/>
</dbReference>
<dbReference type="GO" id="GO:0043565">
    <property type="term" value="F:sequence-specific DNA binding"/>
    <property type="evidence" value="ECO:0007669"/>
    <property type="project" value="TreeGrafter"/>
</dbReference>
<keyword evidence="7" id="KW-1185">Reference proteome</keyword>
<dbReference type="Pfam" id="PF03466">
    <property type="entry name" value="LysR_substrate"/>
    <property type="match status" value="1"/>
</dbReference>
<dbReference type="CDD" id="cd08471">
    <property type="entry name" value="PBP2_CrgA_like_2"/>
    <property type="match status" value="1"/>
</dbReference>
<evidence type="ECO:0000256" key="4">
    <source>
        <dbReference type="ARBA" id="ARBA00023163"/>
    </source>
</evidence>
<evidence type="ECO:0000313" key="7">
    <source>
        <dbReference type="Proteomes" id="UP000002139"/>
    </source>
</evidence>
<comment type="similarity">
    <text evidence="1">Belongs to the LysR transcriptional regulatory family.</text>
</comment>
<evidence type="ECO:0000313" key="6">
    <source>
        <dbReference type="EMBL" id="CAN97131.1"/>
    </source>
</evidence>
<dbReference type="PANTHER" id="PTHR30537:SF5">
    <property type="entry name" value="HTH-TYPE TRANSCRIPTIONAL ACTIVATOR TTDR-RELATED"/>
    <property type="match status" value="1"/>
</dbReference>
<dbReference type="STRING" id="448385.sce6961"/>
<keyword evidence="4" id="KW-0804">Transcription</keyword>
<dbReference type="InterPro" id="IPR005119">
    <property type="entry name" value="LysR_subst-bd"/>
</dbReference>
<dbReference type="SUPFAM" id="SSF53850">
    <property type="entry name" value="Periplasmic binding protein-like II"/>
    <property type="match status" value="1"/>
</dbReference>
<dbReference type="FunFam" id="1.10.10.10:FF:000001">
    <property type="entry name" value="LysR family transcriptional regulator"/>
    <property type="match status" value="1"/>
</dbReference>
<dbReference type="KEGG" id="scl:sce6961"/>
<reference evidence="6 7" key="1">
    <citation type="journal article" date="2007" name="Nat. Biotechnol.">
        <title>Complete genome sequence of the myxobacterium Sorangium cellulosum.</title>
        <authorList>
            <person name="Schneiker S."/>
            <person name="Perlova O."/>
            <person name="Kaiser O."/>
            <person name="Gerth K."/>
            <person name="Alici A."/>
            <person name="Altmeyer M.O."/>
            <person name="Bartels D."/>
            <person name="Bekel T."/>
            <person name="Beyer S."/>
            <person name="Bode E."/>
            <person name="Bode H.B."/>
            <person name="Bolten C.J."/>
            <person name="Choudhuri J.V."/>
            <person name="Doss S."/>
            <person name="Elnakady Y.A."/>
            <person name="Frank B."/>
            <person name="Gaigalat L."/>
            <person name="Goesmann A."/>
            <person name="Groeger C."/>
            <person name="Gross F."/>
            <person name="Jelsbak L."/>
            <person name="Jelsbak L."/>
            <person name="Kalinowski J."/>
            <person name="Kegler C."/>
            <person name="Knauber T."/>
            <person name="Konietzny S."/>
            <person name="Kopp M."/>
            <person name="Krause L."/>
            <person name="Krug D."/>
            <person name="Linke B."/>
            <person name="Mahmud T."/>
            <person name="Martinez-Arias R."/>
            <person name="McHardy A.C."/>
            <person name="Merai M."/>
            <person name="Meyer F."/>
            <person name="Mormann S."/>
            <person name="Munoz-Dorado J."/>
            <person name="Perez J."/>
            <person name="Pradella S."/>
            <person name="Rachid S."/>
            <person name="Raddatz G."/>
            <person name="Rosenau F."/>
            <person name="Rueckert C."/>
            <person name="Sasse F."/>
            <person name="Scharfe M."/>
            <person name="Schuster S.C."/>
            <person name="Suen G."/>
            <person name="Treuner-Lange A."/>
            <person name="Velicer G.J."/>
            <person name="Vorholter F.-J."/>
            <person name="Weissman K.J."/>
            <person name="Welch R.D."/>
            <person name="Wenzel S.C."/>
            <person name="Whitworth D.E."/>
            <person name="Wilhelm S."/>
            <person name="Wittmann C."/>
            <person name="Bloecker H."/>
            <person name="Puehler A."/>
            <person name="Mueller R."/>
        </authorList>
    </citation>
    <scope>NUCLEOTIDE SEQUENCE [LARGE SCALE GENOMIC DNA]</scope>
    <source>
        <strain evidence="7">So ce56</strain>
    </source>
</reference>
<dbReference type="Gene3D" id="1.10.10.10">
    <property type="entry name" value="Winged helix-like DNA-binding domain superfamily/Winged helix DNA-binding domain"/>
    <property type="match status" value="1"/>
</dbReference>
<organism evidence="6 7">
    <name type="scientific">Sorangium cellulosum (strain So ce56)</name>
    <name type="common">Polyangium cellulosum (strain So ce56)</name>
    <dbReference type="NCBI Taxonomy" id="448385"/>
    <lineage>
        <taxon>Bacteria</taxon>
        <taxon>Pseudomonadati</taxon>
        <taxon>Myxococcota</taxon>
        <taxon>Polyangia</taxon>
        <taxon>Polyangiales</taxon>
        <taxon>Polyangiaceae</taxon>
        <taxon>Sorangium</taxon>
    </lineage>
</organism>
<dbReference type="GO" id="GO:0003700">
    <property type="term" value="F:DNA-binding transcription factor activity"/>
    <property type="evidence" value="ECO:0007669"/>
    <property type="project" value="InterPro"/>
</dbReference>
<sequence length="312" mass="33854">MTRDHSRNWNNPMDRLDAMRVFVAVAEEEGFAPAARRLSMSPPAVTRAISALEERIGTRLLHRTTRVVRLTEAGARYLADCKRILGEIEEAEASAAGSHTALRGQIGVTAPVLFGRMFVAPALFDFLALHPRVSAWTLLVDRVVDMVDEGLDVAVRIAHLPDSSLSAIRVGSVRRVVCASAEYLAARGEPEAPADLARHDTIAFSWTGSPVEWSFGSGSRVERVSPSSQLLANTADVAIAAAVAGRGLARVLSYQIDPELRAGRLSIVLAAHEPPPVPIHVVHPEGRRAAVRVRAFVDFLVDRLRSEAWLSS</sequence>
<dbReference type="EMBL" id="AM746676">
    <property type="protein sequence ID" value="CAN97131.1"/>
    <property type="molecule type" value="Genomic_DNA"/>
</dbReference>
<evidence type="ECO:0000259" key="5">
    <source>
        <dbReference type="PROSITE" id="PS50931"/>
    </source>
</evidence>
<dbReference type="HOGENOM" id="CLU_039613_16_3_7"/>
<dbReference type="SUPFAM" id="SSF46785">
    <property type="entry name" value="Winged helix' DNA-binding domain"/>
    <property type="match status" value="1"/>
</dbReference>
<protein>
    <submittedName>
        <fullName evidence="6">Transcriptional regulator, LysR family</fullName>
    </submittedName>
</protein>
<dbReference type="GO" id="GO:0006351">
    <property type="term" value="P:DNA-templated transcription"/>
    <property type="evidence" value="ECO:0007669"/>
    <property type="project" value="TreeGrafter"/>
</dbReference>
<dbReference type="Gene3D" id="3.40.190.290">
    <property type="match status" value="1"/>
</dbReference>
<dbReference type="InterPro" id="IPR036388">
    <property type="entry name" value="WH-like_DNA-bd_sf"/>
</dbReference>
<keyword evidence="2" id="KW-0805">Transcription regulation</keyword>
<proteinExistence type="inferred from homology"/>
<dbReference type="InterPro" id="IPR036390">
    <property type="entry name" value="WH_DNA-bd_sf"/>
</dbReference>
<dbReference type="PANTHER" id="PTHR30537">
    <property type="entry name" value="HTH-TYPE TRANSCRIPTIONAL REGULATOR"/>
    <property type="match status" value="1"/>
</dbReference>
<feature type="domain" description="HTH lysR-type" evidence="5">
    <location>
        <begin position="14"/>
        <end position="71"/>
    </location>
</feature>
<dbReference type="PROSITE" id="PS50931">
    <property type="entry name" value="HTH_LYSR"/>
    <property type="match status" value="1"/>
</dbReference>
<dbReference type="PRINTS" id="PR00039">
    <property type="entry name" value="HTHLYSR"/>
</dbReference>
<evidence type="ECO:0000256" key="3">
    <source>
        <dbReference type="ARBA" id="ARBA00023125"/>
    </source>
</evidence>
<dbReference type="InterPro" id="IPR058163">
    <property type="entry name" value="LysR-type_TF_proteobact-type"/>
</dbReference>